<reference evidence="3 4" key="1">
    <citation type="submission" date="2021-04" db="EMBL/GenBank/DDBJ databases">
        <title>Genome analysis of Polyangium sp.</title>
        <authorList>
            <person name="Li Y."/>
            <person name="Wang J."/>
        </authorList>
    </citation>
    <scope>NUCLEOTIDE SEQUENCE [LARGE SCALE GENOMIC DNA]</scope>
    <source>
        <strain evidence="3 4">SDU14</strain>
    </source>
</reference>
<dbReference type="RefSeq" id="WP_272460012.1">
    <property type="nucleotide sequence ID" value="NZ_JAGTJJ010000103.1"/>
</dbReference>
<name>A0A9X4AY60_9BACT</name>
<accession>A0A9X4AY60</accession>
<comment type="similarity">
    <text evidence="1">Belongs to the ribosome association toxin RatA family.</text>
</comment>
<protein>
    <submittedName>
        <fullName evidence="3">SRPBCC family protein</fullName>
    </submittedName>
</protein>
<dbReference type="InterPro" id="IPR005031">
    <property type="entry name" value="COQ10_START"/>
</dbReference>
<proteinExistence type="inferred from homology"/>
<dbReference type="InterPro" id="IPR023393">
    <property type="entry name" value="START-like_dom_sf"/>
</dbReference>
<keyword evidence="4" id="KW-1185">Reference proteome</keyword>
<comment type="caution">
    <text evidence="3">The sequence shown here is derived from an EMBL/GenBank/DDBJ whole genome shotgun (WGS) entry which is preliminary data.</text>
</comment>
<evidence type="ECO:0000256" key="1">
    <source>
        <dbReference type="ARBA" id="ARBA00008918"/>
    </source>
</evidence>
<dbReference type="Pfam" id="PF03364">
    <property type="entry name" value="Polyketide_cyc"/>
    <property type="match status" value="1"/>
</dbReference>
<sequence length="308" mass="35063">MKTKHSIDMACPPELAFRIGLDVSRWPEIFPPCLCAKVLEETDTRQKIALTARANNGVFSWESVRSIDRQHRLISFAQSKPSPLVRSMHGMWSFEKTATGCRVTLTHDFEIAEDVSGVVEGVNTHEEAARFMMKTVETNSMKELAAIGARVEREKWRHEFQEALVIKQPPGLIMRLLGDAASWPWLLEHCDGVDMLYNDGSFQEFVMVVRVGEREERIRSIRVLSKDRIEYFQPEPPPALREHRGRWTVVESPEGVEVVSWHEVVLNPLYWADKDIDAAKRQVEAAINRNSLGTMKAIQGKLAATTRA</sequence>
<organism evidence="3 4">
    <name type="scientific">Polyangium jinanense</name>
    <dbReference type="NCBI Taxonomy" id="2829994"/>
    <lineage>
        <taxon>Bacteria</taxon>
        <taxon>Pseudomonadati</taxon>
        <taxon>Myxococcota</taxon>
        <taxon>Polyangia</taxon>
        <taxon>Polyangiales</taxon>
        <taxon>Polyangiaceae</taxon>
        <taxon>Polyangium</taxon>
    </lineage>
</organism>
<dbReference type="SUPFAM" id="SSF55961">
    <property type="entry name" value="Bet v1-like"/>
    <property type="match status" value="2"/>
</dbReference>
<gene>
    <name evidence="3" type="ORF">KEG57_52965</name>
</gene>
<evidence type="ECO:0000313" key="4">
    <source>
        <dbReference type="Proteomes" id="UP001151081"/>
    </source>
</evidence>
<dbReference type="Gene3D" id="3.30.530.20">
    <property type="match status" value="2"/>
</dbReference>
<evidence type="ECO:0000313" key="3">
    <source>
        <dbReference type="EMBL" id="MDC3989284.1"/>
    </source>
</evidence>
<dbReference type="AlphaFoldDB" id="A0A9X4AY60"/>
<evidence type="ECO:0000259" key="2">
    <source>
        <dbReference type="Pfam" id="PF03364"/>
    </source>
</evidence>
<dbReference type="Proteomes" id="UP001151081">
    <property type="component" value="Unassembled WGS sequence"/>
</dbReference>
<dbReference type="CDD" id="cd08861">
    <property type="entry name" value="OtcD1_ARO-CYC_like"/>
    <property type="match status" value="1"/>
</dbReference>
<dbReference type="EMBL" id="JAGTJJ010000103">
    <property type="protein sequence ID" value="MDC3989284.1"/>
    <property type="molecule type" value="Genomic_DNA"/>
</dbReference>
<feature type="domain" description="Coenzyme Q-binding protein COQ10 START" evidence="2">
    <location>
        <begin position="10"/>
        <end position="120"/>
    </location>
</feature>